<dbReference type="GeneID" id="36320701"/>
<organism evidence="1 2">
    <name type="scientific">Vairimorpha ceranae</name>
    <dbReference type="NCBI Taxonomy" id="40302"/>
    <lineage>
        <taxon>Eukaryota</taxon>
        <taxon>Fungi</taxon>
        <taxon>Fungi incertae sedis</taxon>
        <taxon>Microsporidia</taxon>
        <taxon>Nosematidae</taxon>
        <taxon>Vairimorpha</taxon>
    </lineage>
</organism>
<comment type="caution">
    <text evidence="1">The sequence shown here is derived from an EMBL/GenBank/DDBJ whole genome shotgun (WGS) entry which is preliminary data.</text>
</comment>
<proteinExistence type="predicted"/>
<name>A0A0F9WK61_9MICR</name>
<keyword evidence="2" id="KW-1185">Reference proteome</keyword>
<gene>
    <name evidence="1" type="ORF">AAJ76_485000133</name>
</gene>
<dbReference type="Proteomes" id="UP000034350">
    <property type="component" value="Unassembled WGS sequence"/>
</dbReference>
<dbReference type="EMBL" id="JPQZ01000484">
    <property type="protein sequence ID" value="KKO73553.1"/>
    <property type="molecule type" value="Genomic_DNA"/>
</dbReference>
<accession>A0A0F9WK61</accession>
<dbReference type="RefSeq" id="XP_024329295.1">
    <property type="nucleotide sequence ID" value="XM_024475754.1"/>
</dbReference>
<dbReference type="VEuPathDB" id="MicrosporidiaDB:AAJ76_485000133"/>
<evidence type="ECO:0000313" key="2">
    <source>
        <dbReference type="Proteomes" id="UP000034350"/>
    </source>
</evidence>
<evidence type="ECO:0000313" key="1">
    <source>
        <dbReference type="EMBL" id="KKO73553.1"/>
    </source>
</evidence>
<reference evidence="1 2" key="1">
    <citation type="journal article" date="2015" name="Environ. Microbiol.">
        <title>Genome analyses suggest the presence of polyploidy and recent human-driven expansions in eight global populations of the honeybee pathogen Nosema ceranae.</title>
        <authorList>
            <person name="Pelin A."/>
            <person name="Selman M."/>
            <person name="Aris-Brosou S."/>
            <person name="Farinelli L."/>
            <person name="Corradi N."/>
        </authorList>
    </citation>
    <scope>NUCLEOTIDE SEQUENCE [LARGE SCALE GENOMIC DNA]</scope>
    <source>
        <strain evidence="1 2">PA08 1199</strain>
    </source>
</reference>
<feature type="non-terminal residue" evidence="1">
    <location>
        <position position="44"/>
    </location>
</feature>
<protein>
    <submittedName>
        <fullName evidence="1">Uncharacterized protein</fullName>
    </submittedName>
</protein>
<dbReference type="AlphaFoldDB" id="A0A0F9WK61"/>
<sequence>MIIEKNYRKPNFCMTIFFYYYTAIRNIKLDNIFDLNSSLNINSE</sequence>